<dbReference type="OrthoDB" id="6777526at2759"/>
<organism evidence="1 2">
    <name type="scientific">Araneus ventricosus</name>
    <name type="common">Orbweaver spider</name>
    <name type="synonym">Epeira ventricosa</name>
    <dbReference type="NCBI Taxonomy" id="182803"/>
    <lineage>
        <taxon>Eukaryota</taxon>
        <taxon>Metazoa</taxon>
        <taxon>Ecdysozoa</taxon>
        <taxon>Arthropoda</taxon>
        <taxon>Chelicerata</taxon>
        <taxon>Arachnida</taxon>
        <taxon>Araneae</taxon>
        <taxon>Araneomorphae</taxon>
        <taxon>Entelegynae</taxon>
        <taxon>Araneoidea</taxon>
        <taxon>Araneidae</taxon>
        <taxon>Araneus</taxon>
    </lineage>
</organism>
<dbReference type="AlphaFoldDB" id="A0A4Y2KUN6"/>
<keyword evidence="2" id="KW-1185">Reference proteome</keyword>
<protein>
    <submittedName>
        <fullName evidence="1">Uncharacterized protein</fullName>
    </submittedName>
</protein>
<gene>
    <name evidence="1" type="ORF">AVEN_176552_1</name>
</gene>
<accession>A0A4Y2KUN6</accession>
<dbReference type="EMBL" id="BGPR01004960">
    <property type="protein sequence ID" value="GBN05357.1"/>
    <property type="molecule type" value="Genomic_DNA"/>
</dbReference>
<sequence>MPKTKAVRVVKSFPATAENYPKAIAQLKEIFGRDDLLVQIYVRDLLSMAMKNANSGRTKTNLPALYAELEDKTRALESVGRTQEKYSDFLNPLVETCLPEEILAAWERSRNTKDAPQVEDRSLKKLINFLK</sequence>
<proteinExistence type="predicted"/>
<comment type="caution">
    <text evidence="1">The sequence shown here is derived from an EMBL/GenBank/DDBJ whole genome shotgun (WGS) entry which is preliminary data.</text>
</comment>
<evidence type="ECO:0000313" key="1">
    <source>
        <dbReference type="EMBL" id="GBN05357.1"/>
    </source>
</evidence>
<dbReference type="InterPro" id="IPR005312">
    <property type="entry name" value="DUF1759"/>
</dbReference>
<dbReference type="Pfam" id="PF03564">
    <property type="entry name" value="DUF1759"/>
    <property type="match status" value="1"/>
</dbReference>
<name>A0A4Y2KUN6_ARAVE</name>
<reference evidence="1 2" key="1">
    <citation type="journal article" date="2019" name="Sci. Rep.">
        <title>Orb-weaving spider Araneus ventricosus genome elucidates the spidroin gene catalogue.</title>
        <authorList>
            <person name="Kono N."/>
            <person name="Nakamura H."/>
            <person name="Ohtoshi R."/>
            <person name="Moran D.A.P."/>
            <person name="Shinohara A."/>
            <person name="Yoshida Y."/>
            <person name="Fujiwara M."/>
            <person name="Mori M."/>
            <person name="Tomita M."/>
            <person name="Arakawa K."/>
        </authorList>
    </citation>
    <scope>NUCLEOTIDE SEQUENCE [LARGE SCALE GENOMIC DNA]</scope>
</reference>
<evidence type="ECO:0000313" key="2">
    <source>
        <dbReference type="Proteomes" id="UP000499080"/>
    </source>
</evidence>
<dbReference type="Proteomes" id="UP000499080">
    <property type="component" value="Unassembled WGS sequence"/>
</dbReference>